<dbReference type="InterPro" id="IPR016024">
    <property type="entry name" value="ARM-type_fold"/>
</dbReference>
<dbReference type="PANTHER" id="PTHR12697:SF5">
    <property type="entry name" value="DEOXYHYPUSINE HYDROXYLASE"/>
    <property type="match status" value="1"/>
</dbReference>
<evidence type="ECO:0008006" key="3">
    <source>
        <dbReference type="Google" id="ProtNLM"/>
    </source>
</evidence>
<dbReference type="Pfam" id="PF03130">
    <property type="entry name" value="HEAT_PBS"/>
    <property type="match status" value="1"/>
</dbReference>
<name>A0A0F9DJT7_9ZZZZ</name>
<dbReference type="InterPro" id="IPR011989">
    <property type="entry name" value="ARM-like"/>
</dbReference>
<dbReference type="PANTHER" id="PTHR12697">
    <property type="entry name" value="PBS LYASE HEAT-LIKE PROTEIN"/>
    <property type="match status" value="1"/>
</dbReference>
<feature type="non-terminal residue" evidence="2">
    <location>
        <position position="1"/>
    </location>
</feature>
<dbReference type="AlphaFoldDB" id="A0A0F9DJT7"/>
<sequence>AAAGALGRIGDLRATAGLLEALADTDASVRSSAAYALGALAGVRVDCLEGWCDHAEPVTRSLGARVVPALTVAMTDRHGQVRAAAAWALGWMKDTRATLPLVRALKDRDPAVRARGAHSLGLLRDRRATVSLIAALTDRDPQVGAASAKALGHLADPLAAPALIAALRHKDSNVRMEAAGSLGAMKRQDALPALIAVSENDPGLFVRHRAEDAISAILGDEHPDDE</sequence>
<evidence type="ECO:0000313" key="2">
    <source>
        <dbReference type="EMBL" id="KKL12273.1"/>
    </source>
</evidence>
<dbReference type="InterPro" id="IPR000357">
    <property type="entry name" value="HEAT"/>
</dbReference>
<comment type="caution">
    <text evidence="2">The sequence shown here is derived from an EMBL/GenBank/DDBJ whole genome shotgun (WGS) entry which is preliminary data.</text>
</comment>
<dbReference type="Pfam" id="PF02985">
    <property type="entry name" value="HEAT"/>
    <property type="match status" value="1"/>
</dbReference>
<keyword evidence="1" id="KW-0677">Repeat</keyword>
<dbReference type="Gene3D" id="1.25.10.10">
    <property type="entry name" value="Leucine-rich Repeat Variant"/>
    <property type="match status" value="2"/>
</dbReference>
<proteinExistence type="predicted"/>
<dbReference type="EMBL" id="LAZR01041327">
    <property type="protein sequence ID" value="KKL12273.1"/>
    <property type="molecule type" value="Genomic_DNA"/>
</dbReference>
<accession>A0A0F9DJT7</accession>
<protein>
    <recommendedName>
        <fullName evidence="3">HEAT repeat domain-containing protein</fullName>
    </recommendedName>
</protein>
<dbReference type="SMART" id="SM00567">
    <property type="entry name" value="EZ_HEAT"/>
    <property type="match status" value="6"/>
</dbReference>
<reference evidence="2" key="1">
    <citation type="journal article" date="2015" name="Nature">
        <title>Complex archaea that bridge the gap between prokaryotes and eukaryotes.</title>
        <authorList>
            <person name="Spang A."/>
            <person name="Saw J.H."/>
            <person name="Jorgensen S.L."/>
            <person name="Zaremba-Niedzwiedzka K."/>
            <person name="Martijn J."/>
            <person name="Lind A.E."/>
            <person name="van Eijk R."/>
            <person name="Schleper C."/>
            <person name="Guy L."/>
            <person name="Ettema T.J."/>
        </authorList>
    </citation>
    <scope>NUCLEOTIDE SEQUENCE</scope>
</reference>
<dbReference type="InterPro" id="IPR004155">
    <property type="entry name" value="PBS_lyase_HEAT"/>
</dbReference>
<dbReference type="SUPFAM" id="SSF48371">
    <property type="entry name" value="ARM repeat"/>
    <property type="match status" value="1"/>
</dbReference>
<organism evidence="2">
    <name type="scientific">marine sediment metagenome</name>
    <dbReference type="NCBI Taxonomy" id="412755"/>
    <lineage>
        <taxon>unclassified sequences</taxon>
        <taxon>metagenomes</taxon>
        <taxon>ecological metagenomes</taxon>
    </lineage>
</organism>
<evidence type="ECO:0000256" key="1">
    <source>
        <dbReference type="ARBA" id="ARBA00022737"/>
    </source>
</evidence>
<gene>
    <name evidence="2" type="ORF">LCGC14_2537400</name>
</gene>
<dbReference type="Pfam" id="PF13646">
    <property type="entry name" value="HEAT_2"/>
    <property type="match status" value="1"/>
</dbReference>
<dbReference type="GO" id="GO:0016491">
    <property type="term" value="F:oxidoreductase activity"/>
    <property type="evidence" value="ECO:0007669"/>
    <property type="project" value="TreeGrafter"/>
</dbReference>